<dbReference type="PROSITE" id="PS51318">
    <property type="entry name" value="TAT"/>
    <property type="match status" value="1"/>
</dbReference>
<evidence type="ECO:0008006" key="4">
    <source>
        <dbReference type="Google" id="ProtNLM"/>
    </source>
</evidence>
<reference evidence="2 3" key="1">
    <citation type="journal article" date="2015" name="Emerg. Microbes Infect.">
        <title>Characterization of 17 strains belonging to the Mycobacterium simiae complex and description of Mycobacterium paraense sp. nov.</title>
        <authorList>
            <person name="Fusco da Costa A.R."/>
            <person name="Fedrizzi T."/>
            <person name="Lopes M.L."/>
            <person name="Pecorari M."/>
            <person name="Oliveira da Costa W.L."/>
            <person name="Giacobazzi E."/>
            <person name="da Costa Bahia J.R."/>
            <person name="De Sanctis V."/>
            <person name="Batista Lima K.V."/>
            <person name="Bertorelli R."/>
            <person name="Grottola A."/>
            <person name="Fabio A."/>
            <person name="Mariottini A."/>
            <person name="Ferretti P."/>
            <person name="Di Leva F."/>
            <person name="Fregni Serpini G."/>
            <person name="Tagliazucchi S."/>
            <person name="Rumpianesi F."/>
            <person name="Jousson O."/>
            <person name="Segata N."/>
            <person name="Tortoli E."/>
        </authorList>
    </citation>
    <scope>NUCLEOTIDE SEQUENCE [LARGE SCALE GENOMIC DNA]</scope>
    <source>
        <strain evidence="2 3">IEC33</strain>
    </source>
</reference>
<evidence type="ECO:0000313" key="3">
    <source>
        <dbReference type="Proteomes" id="UP000193285"/>
    </source>
</evidence>
<keyword evidence="1" id="KW-0732">Signal</keyword>
<proteinExistence type="predicted"/>
<dbReference type="STRING" id="767916.AWB91_26850"/>
<name>A0A1X2AKA1_9MYCO</name>
<dbReference type="AlphaFoldDB" id="A0A1X2AKA1"/>
<gene>
    <name evidence="2" type="ORF">AWB90_04730</name>
</gene>
<evidence type="ECO:0000256" key="1">
    <source>
        <dbReference type="SAM" id="SignalP"/>
    </source>
</evidence>
<feature type="signal peptide" evidence="1">
    <location>
        <begin position="1"/>
        <end position="23"/>
    </location>
</feature>
<protein>
    <recommendedName>
        <fullName evidence="4">Secreted protein</fullName>
    </recommendedName>
</protein>
<dbReference type="InterPro" id="IPR006311">
    <property type="entry name" value="TAT_signal"/>
</dbReference>
<comment type="caution">
    <text evidence="2">The sequence shown here is derived from an EMBL/GenBank/DDBJ whole genome shotgun (WGS) entry which is preliminary data.</text>
</comment>
<dbReference type="EMBL" id="LQPN01000018">
    <property type="protein sequence ID" value="ORW51818.1"/>
    <property type="molecule type" value="Genomic_DNA"/>
</dbReference>
<sequence length="98" mass="10284">MKSRRTVRRIAVAAAMTGGIAMAGMGPSVGAAQAVGGPLQWCPGQPLPGGGVKWDMTVCHTYYYVMTGQGNSGSPYIWDGPNPPAYQPPPNMPPLWVP</sequence>
<evidence type="ECO:0000313" key="2">
    <source>
        <dbReference type="EMBL" id="ORW51818.1"/>
    </source>
</evidence>
<dbReference type="Proteomes" id="UP000193285">
    <property type="component" value="Unassembled WGS sequence"/>
</dbReference>
<accession>A0A1X2AKA1</accession>
<dbReference type="RefSeq" id="WP_085244140.1">
    <property type="nucleotide sequence ID" value="NZ_LQPN01000018.1"/>
</dbReference>
<organism evidence="2 3">
    <name type="scientific">Mycobacterium paraense</name>
    <dbReference type="NCBI Taxonomy" id="767916"/>
    <lineage>
        <taxon>Bacteria</taxon>
        <taxon>Bacillati</taxon>
        <taxon>Actinomycetota</taxon>
        <taxon>Actinomycetes</taxon>
        <taxon>Mycobacteriales</taxon>
        <taxon>Mycobacteriaceae</taxon>
        <taxon>Mycobacterium</taxon>
        <taxon>Mycobacterium simiae complex</taxon>
    </lineage>
</organism>
<dbReference type="OrthoDB" id="4628978at2"/>
<feature type="chain" id="PRO_5011964819" description="Secreted protein" evidence="1">
    <location>
        <begin position="24"/>
        <end position="98"/>
    </location>
</feature>